<name>A0A2P9AJE4_9HYPH</name>
<dbReference type="Proteomes" id="UP000245698">
    <property type="component" value="Unassembled WGS sequence"/>
</dbReference>
<proteinExistence type="predicted"/>
<dbReference type="AlphaFoldDB" id="A0A2P9AJE4"/>
<reference evidence="2" key="1">
    <citation type="submission" date="2016-12" db="EMBL/GenBank/DDBJ databases">
        <authorList>
            <person name="Brunel B."/>
        </authorList>
    </citation>
    <scope>NUCLEOTIDE SEQUENCE [LARGE SCALE GENOMIC DNA]</scope>
</reference>
<evidence type="ECO:0000313" key="2">
    <source>
        <dbReference type="Proteomes" id="UP000245698"/>
    </source>
</evidence>
<organism evidence="1 2">
    <name type="scientific">Mesorhizobium delmotii</name>
    <dbReference type="NCBI Taxonomy" id="1631247"/>
    <lineage>
        <taxon>Bacteria</taxon>
        <taxon>Pseudomonadati</taxon>
        <taxon>Pseudomonadota</taxon>
        <taxon>Alphaproteobacteria</taxon>
        <taxon>Hyphomicrobiales</taxon>
        <taxon>Phyllobacteriaceae</taxon>
        <taxon>Mesorhizobium</taxon>
    </lineage>
</organism>
<sequence length="81" mass="9271">MSTALRHRLRYSRSTKMEMPLALLAKSFACGRGELDVCSSFSVQQKFVFFCLATAFHVFGSCSRFVVLGYDWESHRAVIRQ</sequence>
<protein>
    <submittedName>
        <fullName evidence="1">Uncharacterized protein</fullName>
    </submittedName>
</protein>
<evidence type="ECO:0000313" key="1">
    <source>
        <dbReference type="EMBL" id="SJM31248.1"/>
    </source>
</evidence>
<keyword evidence="2" id="KW-1185">Reference proteome</keyword>
<dbReference type="EMBL" id="FUIG01000024">
    <property type="protein sequence ID" value="SJM31248.1"/>
    <property type="molecule type" value="Genomic_DNA"/>
</dbReference>
<gene>
    <name evidence="1" type="ORF">BQ8482_180476</name>
</gene>
<accession>A0A2P9AJE4</accession>